<keyword evidence="4 10" id="KW-1133">Transmembrane helix</keyword>
<dbReference type="GO" id="GO:0004930">
    <property type="term" value="F:G protein-coupled receptor activity"/>
    <property type="evidence" value="ECO:0007669"/>
    <property type="project" value="UniProtKB-KW"/>
</dbReference>
<dbReference type="PANTHER" id="PTHR24228:SF72">
    <property type="entry name" value="G-PROTEIN COUPLED RECEPTORS FAMILY 1 PROFILE DOMAIN-CONTAINING PROTEIN"/>
    <property type="match status" value="1"/>
</dbReference>
<evidence type="ECO:0000313" key="13">
    <source>
        <dbReference type="Proteomes" id="UP000838412"/>
    </source>
</evidence>
<keyword evidence="2" id="KW-1003">Cell membrane</keyword>
<gene>
    <name evidence="12" type="primary">AGTR1</name>
    <name evidence="12" type="ORF">BLAG_LOCUS4196</name>
</gene>
<evidence type="ECO:0000256" key="10">
    <source>
        <dbReference type="SAM" id="Phobius"/>
    </source>
</evidence>
<dbReference type="Proteomes" id="UP000838412">
    <property type="component" value="Chromosome 11"/>
</dbReference>
<evidence type="ECO:0000256" key="7">
    <source>
        <dbReference type="ARBA" id="ARBA00023170"/>
    </source>
</evidence>
<protein>
    <submittedName>
        <fullName evidence="12">AGTR1 protein</fullName>
    </submittedName>
</protein>
<evidence type="ECO:0000256" key="2">
    <source>
        <dbReference type="ARBA" id="ARBA00022475"/>
    </source>
</evidence>
<comment type="similarity">
    <text evidence="9">Belongs to the G-protein coupled receptor 1 family.</text>
</comment>
<feature type="transmembrane region" description="Helical" evidence="10">
    <location>
        <begin position="141"/>
        <end position="163"/>
    </location>
</feature>
<dbReference type="InterPro" id="IPR017452">
    <property type="entry name" value="GPCR_Rhodpsn_7TM"/>
</dbReference>
<comment type="subcellular location">
    <subcellularLocation>
        <location evidence="1">Cell membrane</location>
        <topology evidence="1">Multi-pass membrane protein</topology>
    </subcellularLocation>
</comment>
<evidence type="ECO:0000256" key="8">
    <source>
        <dbReference type="ARBA" id="ARBA00023224"/>
    </source>
</evidence>
<dbReference type="CDD" id="cd00637">
    <property type="entry name" value="7tm_classA_rhodopsin-like"/>
    <property type="match status" value="1"/>
</dbReference>
<evidence type="ECO:0000256" key="9">
    <source>
        <dbReference type="RuleBase" id="RU000688"/>
    </source>
</evidence>
<dbReference type="PANTHER" id="PTHR24228">
    <property type="entry name" value="B2 BRADYKININ RECEPTOR/ANGIOTENSIN II RECEPTOR"/>
    <property type="match status" value="1"/>
</dbReference>
<accession>A0A8J9YS43</accession>
<feature type="transmembrane region" description="Helical" evidence="10">
    <location>
        <begin position="66"/>
        <end position="92"/>
    </location>
</feature>
<feature type="transmembrane region" description="Helical" evidence="10">
    <location>
        <begin position="104"/>
        <end position="129"/>
    </location>
</feature>
<keyword evidence="7 9" id="KW-0675">Receptor</keyword>
<keyword evidence="3 9" id="KW-0812">Transmembrane</keyword>
<proteinExistence type="inferred from homology"/>
<reference evidence="12" key="1">
    <citation type="submission" date="2022-01" db="EMBL/GenBank/DDBJ databases">
        <authorList>
            <person name="Braso-Vives M."/>
        </authorList>
    </citation>
    <scope>NUCLEOTIDE SEQUENCE</scope>
</reference>
<dbReference type="PROSITE" id="PS00237">
    <property type="entry name" value="G_PROTEIN_RECEP_F1_1"/>
    <property type="match status" value="1"/>
</dbReference>
<evidence type="ECO:0000256" key="1">
    <source>
        <dbReference type="ARBA" id="ARBA00004651"/>
    </source>
</evidence>
<dbReference type="InterPro" id="IPR000276">
    <property type="entry name" value="GPCR_Rhodpsn"/>
</dbReference>
<dbReference type="Pfam" id="PF00001">
    <property type="entry name" value="7tm_1"/>
    <property type="match status" value="1"/>
</dbReference>
<sequence>MDMDMALGNFTYAVNVTVNDEMFPCSNGSTISDEMLPYSDNSTVFSTIDSSVNVSPTPASPQQNGFVVGIAIVMGVLAVVGTTLNGTVIFAVGSKKKLRTATSWFVANLAAGDLLETAVYLPFGVYTAITHRVPFHPGVCAALGTIGISNKFTSLACMALIGFHRYMLITKTKSTYKAFFTTRNNVLIVLLAWLVSWGAAIPFVIGYGFNRLSTTGTCVAATGPVVTTRRAVIGTLYALPLLTMLCSYTAIYRHVRKASYNPENPCLQNQRKKNLLKVAKNLAILACVFCVLKGRYSLVTYEA</sequence>
<dbReference type="PROSITE" id="PS50262">
    <property type="entry name" value="G_PROTEIN_RECEP_F1_2"/>
    <property type="match status" value="1"/>
</dbReference>
<organism evidence="12 13">
    <name type="scientific">Branchiostoma lanceolatum</name>
    <name type="common">Common lancelet</name>
    <name type="synonym">Amphioxus lanceolatum</name>
    <dbReference type="NCBI Taxonomy" id="7740"/>
    <lineage>
        <taxon>Eukaryota</taxon>
        <taxon>Metazoa</taxon>
        <taxon>Chordata</taxon>
        <taxon>Cephalochordata</taxon>
        <taxon>Leptocardii</taxon>
        <taxon>Amphioxiformes</taxon>
        <taxon>Branchiostomatidae</taxon>
        <taxon>Branchiostoma</taxon>
    </lineage>
</organism>
<dbReference type="PRINTS" id="PR00237">
    <property type="entry name" value="GPCRRHODOPSN"/>
</dbReference>
<name>A0A8J9YS43_BRALA</name>
<evidence type="ECO:0000256" key="3">
    <source>
        <dbReference type="ARBA" id="ARBA00022692"/>
    </source>
</evidence>
<evidence type="ECO:0000256" key="4">
    <source>
        <dbReference type="ARBA" id="ARBA00022989"/>
    </source>
</evidence>
<dbReference type="SUPFAM" id="SSF81321">
    <property type="entry name" value="Family A G protein-coupled receptor-like"/>
    <property type="match status" value="1"/>
</dbReference>
<keyword evidence="6 10" id="KW-0472">Membrane</keyword>
<feature type="transmembrane region" description="Helical" evidence="10">
    <location>
        <begin position="184"/>
        <end position="205"/>
    </location>
</feature>
<evidence type="ECO:0000256" key="6">
    <source>
        <dbReference type="ARBA" id="ARBA00023136"/>
    </source>
</evidence>
<evidence type="ECO:0000313" key="12">
    <source>
        <dbReference type="EMBL" id="CAH1240130.1"/>
    </source>
</evidence>
<evidence type="ECO:0000259" key="11">
    <source>
        <dbReference type="PROSITE" id="PS50262"/>
    </source>
</evidence>
<dbReference type="Gene3D" id="1.20.1070.10">
    <property type="entry name" value="Rhodopsin 7-helix transmembrane proteins"/>
    <property type="match status" value="1"/>
</dbReference>
<dbReference type="EMBL" id="OV696696">
    <property type="protein sequence ID" value="CAH1240130.1"/>
    <property type="molecule type" value="Genomic_DNA"/>
</dbReference>
<evidence type="ECO:0000256" key="5">
    <source>
        <dbReference type="ARBA" id="ARBA00023040"/>
    </source>
</evidence>
<dbReference type="AlphaFoldDB" id="A0A8J9YS43"/>
<keyword evidence="5 9" id="KW-0297">G-protein coupled receptor</keyword>
<feature type="domain" description="G-protein coupled receptors family 1 profile" evidence="11">
    <location>
        <begin position="84"/>
        <end position="303"/>
    </location>
</feature>
<dbReference type="OrthoDB" id="10039923at2759"/>
<feature type="transmembrane region" description="Helical" evidence="10">
    <location>
        <begin position="231"/>
        <end position="251"/>
    </location>
</feature>
<keyword evidence="8 9" id="KW-0807">Transducer</keyword>
<dbReference type="GO" id="GO:0005886">
    <property type="term" value="C:plasma membrane"/>
    <property type="evidence" value="ECO:0007669"/>
    <property type="project" value="UniProtKB-SubCell"/>
</dbReference>
<keyword evidence="13" id="KW-1185">Reference proteome</keyword>